<dbReference type="EMBL" id="UGGT01000001">
    <property type="protein sequence ID" value="STO21391.1"/>
    <property type="molecule type" value="Genomic_DNA"/>
</dbReference>
<name>A0A377GA56_9GAMM</name>
<dbReference type="Gene3D" id="6.10.140.2010">
    <property type="match status" value="1"/>
</dbReference>
<accession>A0A377GA56</accession>
<dbReference type="Pfam" id="PF18641">
    <property type="entry name" value="LidA_Long_CC"/>
    <property type="match status" value="1"/>
</dbReference>
<protein>
    <recommendedName>
        <fullName evidence="2">LidA long coiled-coil domain-containing protein</fullName>
    </recommendedName>
</protein>
<dbReference type="Proteomes" id="UP000254554">
    <property type="component" value="Unassembled WGS sequence"/>
</dbReference>
<reference evidence="3 4" key="1">
    <citation type="submission" date="2018-06" db="EMBL/GenBank/DDBJ databases">
        <authorList>
            <consortium name="Pathogen Informatics"/>
            <person name="Doyle S."/>
        </authorList>
    </citation>
    <scope>NUCLEOTIDE SEQUENCE [LARGE SCALE GENOMIC DNA]</scope>
    <source>
        <strain evidence="3 4">NCTC11370</strain>
    </source>
</reference>
<keyword evidence="4" id="KW-1185">Reference proteome</keyword>
<dbReference type="OrthoDB" id="5654078at2"/>
<organism evidence="3 4">
    <name type="scientific">Fluoribacter dumoffii</name>
    <dbReference type="NCBI Taxonomy" id="463"/>
    <lineage>
        <taxon>Bacteria</taxon>
        <taxon>Pseudomonadati</taxon>
        <taxon>Pseudomonadota</taxon>
        <taxon>Gammaproteobacteria</taxon>
        <taxon>Legionellales</taxon>
        <taxon>Legionellaceae</taxon>
        <taxon>Fluoribacter</taxon>
    </lineage>
</organism>
<gene>
    <name evidence="3" type="ORF">NCTC11370_01458</name>
</gene>
<sequence length="561" mass="64755">MPSTLLPTESMPILNKNRLEQLFARIERNKNPNTTETDPYLAIQFLSRFGLTSAKKVIEFLHTHGGTETINMIVQEIIKEEAQIQYVRDTSEEQVLKHQQLLFLLMAFIAKDKKLAQHVNEIIQKQIEQKLKEIKTVEAKKSSSIIIPILDENIRAYSSALRAVDQHLKSLEDELEQIEEELNALENEATLAEENHAYMIDHLEELNAFLQAPLFNNQPITHFVSHSNQQIANLSSQLAFLRAQHPPQTANSSNTSKSKEIESPVARKIRMLQERLDFYNAQVVQPPQSPEQVVQQLIERARFRLEKQQRSSEETSSVYEGELEGLRLQERGFHQALQYLKNEKILLNSQLERVNDFSQAHFIIDPSHQGRYRKHGDSYIFLPENINTERLTQEDFLQARQNYERLRSDICCVTPHYHEQRQQYLDALFNRRQCLQDRRINFIDRIDEDKASKVQLLHALSSAKAQRALLNQGSEALTPFTITPKPTRKPSRLDQQNSYSLMMNNLECSVSSPAPAPCLNRDISNPGTGFNDRASPVLDELLRRLDEVKPEDTKLPEVRLG</sequence>
<feature type="coiled-coil region" evidence="1">
    <location>
        <begin position="120"/>
        <end position="195"/>
    </location>
</feature>
<dbReference type="RefSeq" id="WP_010653667.1">
    <property type="nucleotide sequence ID" value="NZ_UGGT01000001.1"/>
</dbReference>
<dbReference type="AlphaFoldDB" id="A0A377GA56"/>
<evidence type="ECO:0000313" key="4">
    <source>
        <dbReference type="Proteomes" id="UP000254554"/>
    </source>
</evidence>
<feature type="domain" description="LidA long coiled-coil" evidence="2">
    <location>
        <begin position="267"/>
        <end position="445"/>
    </location>
</feature>
<evidence type="ECO:0000259" key="2">
    <source>
        <dbReference type="Pfam" id="PF18641"/>
    </source>
</evidence>
<evidence type="ECO:0000313" key="3">
    <source>
        <dbReference type="EMBL" id="STO21391.1"/>
    </source>
</evidence>
<dbReference type="GeneID" id="93291971"/>
<dbReference type="STRING" id="1094715.GCA_000236165_00965"/>
<dbReference type="InterPro" id="IPR041463">
    <property type="entry name" value="LidA_long_CC"/>
</dbReference>
<proteinExistence type="predicted"/>
<evidence type="ECO:0000256" key="1">
    <source>
        <dbReference type="SAM" id="Coils"/>
    </source>
</evidence>
<keyword evidence="1" id="KW-0175">Coiled coil</keyword>